<accession>A0A6B3TMH5</accession>
<gene>
    <name evidence="2" type="ORF">G4Z05_04210</name>
</gene>
<keyword evidence="2" id="KW-0547">Nucleotide-binding</keyword>
<name>A0A6B3TMH5_9BACI</name>
<dbReference type="GO" id="GO:0005524">
    <property type="term" value="F:ATP binding"/>
    <property type="evidence" value="ECO:0007669"/>
    <property type="project" value="UniProtKB-KW"/>
</dbReference>
<comment type="caution">
    <text evidence="2">The sequence shown here is derived from an EMBL/GenBank/DDBJ whole genome shotgun (WGS) entry which is preliminary data.</text>
</comment>
<dbReference type="EMBL" id="JAAIUV010000004">
    <property type="protein sequence ID" value="NEX78093.1"/>
    <property type="molecule type" value="Genomic_DNA"/>
</dbReference>
<dbReference type="Pfam" id="PF00586">
    <property type="entry name" value="AIRS"/>
    <property type="match status" value="1"/>
</dbReference>
<dbReference type="Proteomes" id="UP000481621">
    <property type="component" value="Unassembled WGS sequence"/>
</dbReference>
<keyword evidence="2" id="KW-0067">ATP-binding</keyword>
<sequence length="240" mass="26962">MRDILTIPFGYEDSLIISSDNSGAIGMKQGDLVHVPYETLAYYSLRVAAMECIAAGGEPISVVLQNFCGDEHWEELVRGIRKGLHELELAQIPITGSTESNFQLNQSAIGLFIVGKQHIRGTNEVYEYNENWKLAVIGVPLVGNEVIEQEQHVVPLSIFRRLSRLNHGIIWPVGSKGILYELNQMFDQVRFTKEQVITELDIVKSSGPATCFIMAYAGDMEEKMKEIAGEYFHAMKIARR</sequence>
<reference evidence="2" key="1">
    <citation type="submission" date="2020-02" db="EMBL/GenBank/DDBJ databases">
        <title>Bacillus sedimentmangrovi sp. nov., isolated from sediment of the mangrove ecosystem.</title>
        <authorList>
            <person name="Liu G."/>
        </authorList>
    </citation>
    <scope>NUCLEOTIDE SEQUENCE [LARGE SCALE GENOMIC DNA]</scope>
    <source>
        <strain evidence="2">SgZ-7</strain>
    </source>
</reference>
<dbReference type="InterPro" id="IPR016188">
    <property type="entry name" value="PurM-like_N"/>
</dbReference>
<evidence type="ECO:0000313" key="2">
    <source>
        <dbReference type="EMBL" id="NEX78093.1"/>
    </source>
</evidence>
<dbReference type="RefSeq" id="WP_038534913.1">
    <property type="nucleotide sequence ID" value="NZ_JAAIUV010000004.1"/>
</dbReference>
<feature type="domain" description="PurM-like N-terminal" evidence="1">
    <location>
        <begin position="33"/>
        <end position="115"/>
    </location>
</feature>
<keyword evidence="3" id="KW-1185">Reference proteome</keyword>
<dbReference type="AlphaFoldDB" id="A0A6B3TMH5"/>
<evidence type="ECO:0000313" key="3">
    <source>
        <dbReference type="Proteomes" id="UP000481621"/>
    </source>
</evidence>
<organism evidence="2 3">
    <name type="scientific">Neobacillus thermocopriae</name>
    <dbReference type="NCBI Taxonomy" id="1215031"/>
    <lineage>
        <taxon>Bacteria</taxon>
        <taxon>Bacillati</taxon>
        <taxon>Bacillota</taxon>
        <taxon>Bacilli</taxon>
        <taxon>Bacillales</taxon>
        <taxon>Bacillaceae</taxon>
        <taxon>Neobacillus</taxon>
    </lineage>
</organism>
<proteinExistence type="predicted"/>
<evidence type="ECO:0000259" key="1">
    <source>
        <dbReference type="Pfam" id="PF00586"/>
    </source>
</evidence>
<protein>
    <submittedName>
        <fullName evidence="2">ATP-binding protein</fullName>
    </submittedName>
</protein>